<evidence type="ECO:0000313" key="9">
    <source>
        <dbReference type="EMBL" id="MBB6521817.1"/>
    </source>
</evidence>
<dbReference type="Pfam" id="PF02687">
    <property type="entry name" value="FtsX"/>
    <property type="match status" value="1"/>
</dbReference>
<sequence>MLVYYSKLAWRHILQTPVLSLLIVMAIALGIGASMTMISYYKAMAHNPAEDRSESLFAVQLAAYGNDMEEWGGRPDGLPIQLTHQDVKNLREAELSFPRSGMHQFMTVVTSQREGVAPTNDYAGRFVDRDFFNMFDVTFLYGEPWSTQVDKEGEKHAVISKSLSEWIFGEADSVGKTFVMIDGEMLFTVVGVYEDFNPQPAYYDLSTSNFPSDGPGVFLPYSMVDTLDQFPMGNISGWFPEEINTHEDLRKSEYVWQVFWVKLDNEEQREQYRNFLKAYSEEQHSLGRFQNPNPRGDIKDVATWLEYNEVINEDNKVMVGLSLLFLLVCLVNAVGLLLAKFLRKMNEAGIRRALGASKRQIFSQYLVEVGMLGLLGGLLGLVLAAFGLWAVRELYETDIARLDPTLFAGALALSLFASLLTGILPALRVCNSNPSLFLKAQ</sequence>
<feature type="transmembrane region" description="Helical" evidence="6">
    <location>
        <begin position="21"/>
        <end position="41"/>
    </location>
</feature>
<organism evidence="9 10">
    <name type="scientific">Pseudoteredinibacter isoporae</name>
    <dbReference type="NCBI Taxonomy" id="570281"/>
    <lineage>
        <taxon>Bacteria</taxon>
        <taxon>Pseudomonadati</taxon>
        <taxon>Pseudomonadota</taxon>
        <taxon>Gammaproteobacteria</taxon>
        <taxon>Cellvibrionales</taxon>
        <taxon>Cellvibrionaceae</taxon>
        <taxon>Pseudoteredinibacter</taxon>
    </lineage>
</organism>
<accession>A0A7X0JT81</accession>
<dbReference type="InParanoid" id="A0A7X0JT81"/>
<keyword evidence="5 6" id="KW-0472">Membrane</keyword>
<dbReference type="InterPro" id="IPR025857">
    <property type="entry name" value="MacB_PCD"/>
</dbReference>
<reference evidence="9 10" key="1">
    <citation type="submission" date="2020-08" db="EMBL/GenBank/DDBJ databases">
        <title>Genomic Encyclopedia of Type Strains, Phase IV (KMG-IV): sequencing the most valuable type-strain genomes for metagenomic binning, comparative biology and taxonomic classification.</title>
        <authorList>
            <person name="Goeker M."/>
        </authorList>
    </citation>
    <scope>NUCLEOTIDE SEQUENCE [LARGE SCALE GENOMIC DNA]</scope>
    <source>
        <strain evidence="9 10">DSM 22368</strain>
    </source>
</reference>
<evidence type="ECO:0000313" key="10">
    <source>
        <dbReference type="Proteomes" id="UP000528457"/>
    </source>
</evidence>
<dbReference type="InterPro" id="IPR050250">
    <property type="entry name" value="Macrolide_Exporter_MacB"/>
</dbReference>
<feature type="transmembrane region" description="Helical" evidence="6">
    <location>
        <begin position="362"/>
        <end position="386"/>
    </location>
</feature>
<feature type="domain" description="ABC3 transporter permease C-terminal" evidence="7">
    <location>
        <begin position="321"/>
        <end position="434"/>
    </location>
</feature>
<dbReference type="PANTHER" id="PTHR30572">
    <property type="entry name" value="MEMBRANE COMPONENT OF TRANSPORTER-RELATED"/>
    <property type="match status" value="1"/>
</dbReference>
<evidence type="ECO:0000256" key="3">
    <source>
        <dbReference type="ARBA" id="ARBA00022692"/>
    </source>
</evidence>
<comment type="caution">
    <text evidence="9">The sequence shown here is derived from an EMBL/GenBank/DDBJ whole genome shotgun (WGS) entry which is preliminary data.</text>
</comment>
<dbReference type="PANTHER" id="PTHR30572:SF18">
    <property type="entry name" value="ABC-TYPE MACROLIDE FAMILY EXPORT SYSTEM PERMEASE COMPONENT 2"/>
    <property type="match status" value="1"/>
</dbReference>
<keyword evidence="10" id="KW-1185">Reference proteome</keyword>
<dbReference type="InterPro" id="IPR003838">
    <property type="entry name" value="ABC3_permease_C"/>
</dbReference>
<proteinExistence type="predicted"/>
<dbReference type="GO" id="GO:0022857">
    <property type="term" value="F:transmembrane transporter activity"/>
    <property type="evidence" value="ECO:0007669"/>
    <property type="project" value="TreeGrafter"/>
</dbReference>
<comment type="subcellular location">
    <subcellularLocation>
        <location evidence="1">Cell membrane</location>
        <topology evidence="1">Multi-pass membrane protein</topology>
    </subcellularLocation>
</comment>
<evidence type="ECO:0000256" key="2">
    <source>
        <dbReference type="ARBA" id="ARBA00022475"/>
    </source>
</evidence>
<dbReference type="RefSeq" id="WP_166844833.1">
    <property type="nucleotide sequence ID" value="NZ_JAAONY010000002.1"/>
</dbReference>
<keyword evidence="4 6" id="KW-1133">Transmembrane helix</keyword>
<feature type="transmembrane region" description="Helical" evidence="6">
    <location>
        <begin position="406"/>
        <end position="427"/>
    </location>
</feature>
<dbReference type="GO" id="GO:0005886">
    <property type="term" value="C:plasma membrane"/>
    <property type="evidence" value="ECO:0007669"/>
    <property type="project" value="UniProtKB-SubCell"/>
</dbReference>
<evidence type="ECO:0000256" key="1">
    <source>
        <dbReference type="ARBA" id="ARBA00004651"/>
    </source>
</evidence>
<dbReference type="Proteomes" id="UP000528457">
    <property type="component" value="Unassembled WGS sequence"/>
</dbReference>
<evidence type="ECO:0000256" key="5">
    <source>
        <dbReference type="ARBA" id="ARBA00023136"/>
    </source>
</evidence>
<protein>
    <submittedName>
        <fullName evidence="9">Putative ABC transport system permease protein</fullName>
    </submittedName>
</protein>
<dbReference type="EMBL" id="JACHHT010000002">
    <property type="protein sequence ID" value="MBB6521817.1"/>
    <property type="molecule type" value="Genomic_DNA"/>
</dbReference>
<gene>
    <name evidence="9" type="ORF">HNR48_002102</name>
</gene>
<keyword evidence="2" id="KW-1003">Cell membrane</keyword>
<evidence type="ECO:0000259" key="8">
    <source>
        <dbReference type="Pfam" id="PF12704"/>
    </source>
</evidence>
<feature type="transmembrane region" description="Helical" evidence="6">
    <location>
        <begin position="317"/>
        <end position="342"/>
    </location>
</feature>
<evidence type="ECO:0000256" key="4">
    <source>
        <dbReference type="ARBA" id="ARBA00022989"/>
    </source>
</evidence>
<evidence type="ECO:0000259" key="7">
    <source>
        <dbReference type="Pfam" id="PF02687"/>
    </source>
</evidence>
<name>A0A7X0JT81_9GAMM</name>
<dbReference type="Pfam" id="PF12704">
    <property type="entry name" value="MacB_PCD"/>
    <property type="match status" value="1"/>
</dbReference>
<keyword evidence="3 6" id="KW-0812">Transmembrane</keyword>
<dbReference type="AlphaFoldDB" id="A0A7X0JT81"/>
<feature type="domain" description="MacB-like periplasmic core" evidence="8">
    <location>
        <begin position="20"/>
        <end position="273"/>
    </location>
</feature>
<evidence type="ECO:0000256" key="6">
    <source>
        <dbReference type="SAM" id="Phobius"/>
    </source>
</evidence>